<dbReference type="EMBL" id="KN549577">
    <property type="protein sequence ID" value="KHJ96830.1"/>
    <property type="molecule type" value="Genomic_DNA"/>
</dbReference>
<name>A0A0B1TN44_OESDE</name>
<dbReference type="AlphaFoldDB" id="A0A0B1TN44"/>
<dbReference type="Proteomes" id="UP000053660">
    <property type="component" value="Unassembled WGS sequence"/>
</dbReference>
<keyword evidence="2" id="KW-1185">Reference proteome</keyword>
<accession>A0A0B1TN44</accession>
<reference evidence="1 2" key="1">
    <citation type="submission" date="2014-03" db="EMBL/GenBank/DDBJ databases">
        <title>Draft genome of the hookworm Oesophagostomum dentatum.</title>
        <authorList>
            <person name="Mitreva M."/>
        </authorList>
    </citation>
    <scope>NUCLEOTIDE SEQUENCE [LARGE SCALE GENOMIC DNA]</scope>
    <source>
        <strain evidence="1 2">OD-Hann</strain>
    </source>
</reference>
<evidence type="ECO:0000313" key="2">
    <source>
        <dbReference type="Proteomes" id="UP000053660"/>
    </source>
</evidence>
<proteinExistence type="predicted"/>
<protein>
    <submittedName>
        <fullName evidence="1">Uncharacterized protein</fullName>
    </submittedName>
</protein>
<sequence>MSRPGKKADRPQSSRDQRLLASIQSTIQGGAQIPPQHLRRERLRKAVEPVEELSDLDSIITQITDLKIRADRSAIQISAF</sequence>
<organism evidence="1 2">
    <name type="scientific">Oesophagostomum dentatum</name>
    <name type="common">Nodular worm</name>
    <dbReference type="NCBI Taxonomy" id="61180"/>
    <lineage>
        <taxon>Eukaryota</taxon>
        <taxon>Metazoa</taxon>
        <taxon>Ecdysozoa</taxon>
        <taxon>Nematoda</taxon>
        <taxon>Chromadorea</taxon>
        <taxon>Rhabditida</taxon>
        <taxon>Rhabditina</taxon>
        <taxon>Rhabditomorpha</taxon>
        <taxon>Strongyloidea</taxon>
        <taxon>Strongylidae</taxon>
        <taxon>Oesophagostomum</taxon>
    </lineage>
</organism>
<gene>
    <name evidence="1" type="ORF">OESDEN_03197</name>
</gene>
<dbReference type="OrthoDB" id="5820655at2759"/>
<evidence type="ECO:0000313" key="1">
    <source>
        <dbReference type="EMBL" id="KHJ96830.1"/>
    </source>
</evidence>